<organism evidence="2 3">
    <name type="scientific">Hydrogenimonas thermophila</name>
    <dbReference type="NCBI Taxonomy" id="223786"/>
    <lineage>
        <taxon>Bacteria</taxon>
        <taxon>Pseudomonadati</taxon>
        <taxon>Campylobacterota</taxon>
        <taxon>Epsilonproteobacteria</taxon>
        <taxon>Campylobacterales</taxon>
        <taxon>Hydrogenimonadaceae</taxon>
        <taxon>Hydrogenimonas</taxon>
    </lineage>
</organism>
<keyword evidence="1" id="KW-0812">Transmembrane</keyword>
<evidence type="ECO:0000256" key="1">
    <source>
        <dbReference type="SAM" id="Phobius"/>
    </source>
</evidence>
<dbReference type="RefSeq" id="WP_177202004.1">
    <property type="nucleotide sequence ID" value="NZ_CP136592.1"/>
</dbReference>
<dbReference type="EMBL" id="FOXB01000014">
    <property type="protein sequence ID" value="SFP31448.1"/>
    <property type="molecule type" value="Genomic_DNA"/>
</dbReference>
<gene>
    <name evidence="2" type="ORF">SAMN05216234_11452</name>
</gene>
<reference evidence="2 3" key="1">
    <citation type="submission" date="2016-10" db="EMBL/GenBank/DDBJ databases">
        <authorList>
            <person name="de Groot N.N."/>
        </authorList>
    </citation>
    <scope>NUCLEOTIDE SEQUENCE [LARGE SCALE GENOMIC DNA]</scope>
    <source>
        <strain evidence="2 3">EP1-55-1</strain>
    </source>
</reference>
<accession>A0A1I5PBF2</accession>
<sequence length="57" mass="6420">MTVSKKAPFILLLTGIIFFIFGYWLIDSLENENEFLPVFGKLIGVGSIILVLISIKF</sequence>
<evidence type="ECO:0000313" key="3">
    <source>
        <dbReference type="Proteomes" id="UP000199227"/>
    </source>
</evidence>
<feature type="transmembrane region" description="Helical" evidence="1">
    <location>
        <begin position="7"/>
        <end position="26"/>
    </location>
</feature>
<keyword evidence="1" id="KW-1133">Transmembrane helix</keyword>
<dbReference type="Proteomes" id="UP000199227">
    <property type="component" value="Unassembled WGS sequence"/>
</dbReference>
<feature type="transmembrane region" description="Helical" evidence="1">
    <location>
        <begin position="38"/>
        <end position="55"/>
    </location>
</feature>
<protein>
    <submittedName>
        <fullName evidence="2">Uncharacterized protein</fullName>
    </submittedName>
</protein>
<name>A0A1I5PBF2_9BACT</name>
<keyword evidence="3" id="KW-1185">Reference proteome</keyword>
<dbReference type="AlphaFoldDB" id="A0A1I5PBF2"/>
<keyword evidence="1" id="KW-0472">Membrane</keyword>
<evidence type="ECO:0000313" key="2">
    <source>
        <dbReference type="EMBL" id="SFP31448.1"/>
    </source>
</evidence>
<proteinExistence type="predicted"/>